<protein>
    <submittedName>
        <fullName evidence="2">Uncharacterized protein</fullName>
    </submittedName>
</protein>
<evidence type="ECO:0000256" key="1">
    <source>
        <dbReference type="SAM" id="MobiDB-lite"/>
    </source>
</evidence>
<organism evidence="2 3">
    <name type="scientific">Rhizopus stolonifer</name>
    <name type="common">Rhizopus nigricans</name>
    <dbReference type="NCBI Taxonomy" id="4846"/>
    <lineage>
        <taxon>Eukaryota</taxon>
        <taxon>Fungi</taxon>
        <taxon>Fungi incertae sedis</taxon>
        <taxon>Mucoromycota</taxon>
        <taxon>Mucoromycotina</taxon>
        <taxon>Mucoromycetes</taxon>
        <taxon>Mucorales</taxon>
        <taxon>Mucorineae</taxon>
        <taxon>Rhizopodaceae</taxon>
        <taxon>Rhizopus</taxon>
    </lineage>
</organism>
<dbReference type="OrthoDB" id="2272836at2759"/>
<evidence type="ECO:0000313" key="2">
    <source>
        <dbReference type="EMBL" id="RCH91122.1"/>
    </source>
</evidence>
<name>A0A367JMF4_RHIST</name>
<proteinExistence type="predicted"/>
<keyword evidence="3" id="KW-1185">Reference proteome</keyword>
<evidence type="ECO:0000313" key="3">
    <source>
        <dbReference type="Proteomes" id="UP000253551"/>
    </source>
</evidence>
<dbReference type="EMBL" id="PJQM01003042">
    <property type="protein sequence ID" value="RCH91122.1"/>
    <property type="molecule type" value="Genomic_DNA"/>
</dbReference>
<gene>
    <name evidence="2" type="ORF">CU098_008679</name>
</gene>
<sequence length="125" mass="14851">MTHQTPHPNSPHQLSFPPSMQDISVKEILEHHSKDTELLKCILTAKSEEDKVKNIWLIKAEEARIQLRHMDLELAREQHKPPVLTRYKPYPPPQHSPYPFSAHPLFPNMHMEERSKNTKRPYYER</sequence>
<dbReference type="AlphaFoldDB" id="A0A367JMF4"/>
<reference evidence="2 3" key="1">
    <citation type="journal article" date="2018" name="G3 (Bethesda)">
        <title>Phylogenetic and Phylogenomic Definition of Rhizopus Species.</title>
        <authorList>
            <person name="Gryganskyi A.P."/>
            <person name="Golan J."/>
            <person name="Dolatabadi S."/>
            <person name="Mondo S."/>
            <person name="Robb S."/>
            <person name="Idnurm A."/>
            <person name="Muszewska A."/>
            <person name="Steczkiewicz K."/>
            <person name="Masonjones S."/>
            <person name="Liao H.L."/>
            <person name="Gajdeczka M.T."/>
            <person name="Anike F."/>
            <person name="Vuek A."/>
            <person name="Anishchenko I.M."/>
            <person name="Voigt K."/>
            <person name="de Hoog G.S."/>
            <person name="Smith M.E."/>
            <person name="Heitman J."/>
            <person name="Vilgalys R."/>
            <person name="Stajich J.E."/>
        </authorList>
    </citation>
    <scope>NUCLEOTIDE SEQUENCE [LARGE SCALE GENOMIC DNA]</scope>
    <source>
        <strain evidence="2 3">LSU 92-RS-03</strain>
    </source>
</reference>
<dbReference type="Proteomes" id="UP000253551">
    <property type="component" value="Unassembled WGS sequence"/>
</dbReference>
<accession>A0A367JMF4</accession>
<feature type="region of interest" description="Disordered" evidence="1">
    <location>
        <begin position="83"/>
        <end position="105"/>
    </location>
</feature>
<comment type="caution">
    <text evidence="2">The sequence shown here is derived from an EMBL/GenBank/DDBJ whole genome shotgun (WGS) entry which is preliminary data.</text>
</comment>
<dbReference type="STRING" id="4846.A0A367JMF4"/>